<name>A0AC60PSK1_IXOPE</name>
<proteinExistence type="predicted"/>
<comment type="caution">
    <text evidence="1">The sequence shown here is derived from an EMBL/GenBank/DDBJ whole genome shotgun (WGS) entry which is preliminary data.</text>
</comment>
<gene>
    <name evidence="1" type="ORF">HPB47_000712</name>
</gene>
<dbReference type="Proteomes" id="UP000805193">
    <property type="component" value="Unassembled WGS sequence"/>
</dbReference>
<reference evidence="1 2" key="1">
    <citation type="journal article" date="2020" name="Cell">
        <title>Large-Scale Comparative Analyses of Tick Genomes Elucidate Their Genetic Diversity and Vector Capacities.</title>
        <authorList>
            <consortium name="Tick Genome and Microbiome Consortium (TIGMIC)"/>
            <person name="Jia N."/>
            <person name="Wang J."/>
            <person name="Shi W."/>
            <person name="Du L."/>
            <person name="Sun Y."/>
            <person name="Zhan W."/>
            <person name="Jiang J.F."/>
            <person name="Wang Q."/>
            <person name="Zhang B."/>
            <person name="Ji P."/>
            <person name="Bell-Sakyi L."/>
            <person name="Cui X.M."/>
            <person name="Yuan T.T."/>
            <person name="Jiang B.G."/>
            <person name="Yang W.F."/>
            <person name="Lam T.T."/>
            <person name="Chang Q.C."/>
            <person name="Ding S.J."/>
            <person name="Wang X.J."/>
            <person name="Zhu J.G."/>
            <person name="Ruan X.D."/>
            <person name="Zhao L."/>
            <person name="Wei J.T."/>
            <person name="Ye R.Z."/>
            <person name="Que T.C."/>
            <person name="Du C.H."/>
            <person name="Zhou Y.H."/>
            <person name="Cheng J.X."/>
            <person name="Dai P.F."/>
            <person name="Guo W.B."/>
            <person name="Han X.H."/>
            <person name="Huang E.J."/>
            <person name="Li L.F."/>
            <person name="Wei W."/>
            <person name="Gao Y.C."/>
            <person name="Liu J.Z."/>
            <person name="Shao H.Z."/>
            <person name="Wang X."/>
            <person name="Wang C.C."/>
            <person name="Yang T.C."/>
            <person name="Huo Q.B."/>
            <person name="Li W."/>
            <person name="Chen H.Y."/>
            <person name="Chen S.E."/>
            <person name="Zhou L.G."/>
            <person name="Ni X.B."/>
            <person name="Tian J.H."/>
            <person name="Sheng Y."/>
            <person name="Liu T."/>
            <person name="Pan Y.S."/>
            <person name="Xia L.Y."/>
            <person name="Li J."/>
            <person name="Zhao F."/>
            <person name="Cao W.C."/>
        </authorList>
    </citation>
    <scope>NUCLEOTIDE SEQUENCE [LARGE SCALE GENOMIC DNA]</scope>
    <source>
        <strain evidence="1">Iper-2018</strain>
    </source>
</reference>
<sequence>MASKGGKVLSYHDVLLRESDVAFLGGPHWINDNLIAFWMQYLEKDVYKGQRNQVEFVTPDVVQFIKLGTLQDVAEQLKSLELERRSLILLPVNDCTEFELPGGCHWSLLVYDAKKKIFEHYDSCKGSNSAHARRIAEALKSLLCLELAQVTEVSCTQQNNSYDCGLHVLYNLQQLVPQELTTREKSTGDIGYLLDYFDCTYVNGRFRYVSVPSAAAPRANSSLRPTLRRRRPEFPPLRWNMYDATLQDNDRMNNTCEGWSTGFQKLVGHAHPSVLRLIERLQQNQALVATALTQTPEK</sequence>
<keyword evidence="2" id="KW-1185">Reference proteome</keyword>
<protein>
    <submittedName>
        <fullName evidence="1">Uncharacterized protein</fullName>
    </submittedName>
</protein>
<organism evidence="1 2">
    <name type="scientific">Ixodes persulcatus</name>
    <name type="common">Taiga tick</name>
    <dbReference type="NCBI Taxonomy" id="34615"/>
    <lineage>
        <taxon>Eukaryota</taxon>
        <taxon>Metazoa</taxon>
        <taxon>Ecdysozoa</taxon>
        <taxon>Arthropoda</taxon>
        <taxon>Chelicerata</taxon>
        <taxon>Arachnida</taxon>
        <taxon>Acari</taxon>
        <taxon>Parasitiformes</taxon>
        <taxon>Ixodida</taxon>
        <taxon>Ixodoidea</taxon>
        <taxon>Ixodidae</taxon>
        <taxon>Ixodinae</taxon>
        <taxon>Ixodes</taxon>
    </lineage>
</organism>
<dbReference type="EMBL" id="JABSTQ010010094">
    <property type="protein sequence ID" value="KAG0423482.1"/>
    <property type="molecule type" value="Genomic_DNA"/>
</dbReference>
<accession>A0AC60PSK1</accession>
<evidence type="ECO:0000313" key="1">
    <source>
        <dbReference type="EMBL" id="KAG0423482.1"/>
    </source>
</evidence>
<evidence type="ECO:0000313" key="2">
    <source>
        <dbReference type="Proteomes" id="UP000805193"/>
    </source>
</evidence>